<keyword evidence="3 6" id="KW-0812">Transmembrane</keyword>
<dbReference type="NCBIfam" id="TIGR04409">
    <property type="entry name" value="LptC_YrbK"/>
    <property type="match status" value="1"/>
</dbReference>
<evidence type="ECO:0000256" key="2">
    <source>
        <dbReference type="ARBA" id="ARBA00022519"/>
    </source>
</evidence>
<keyword evidence="5 6" id="KW-0472">Membrane</keyword>
<protein>
    <submittedName>
        <fullName evidence="7">Lipopolysaccharide export system protein LptC</fullName>
    </submittedName>
</protein>
<evidence type="ECO:0000256" key="1">
    <source>
        <dbReference type="ARBA" id="ARBA00022475"/>
    </source>
</evidence>
<dbReference type="Pfam" id="PF06835">
    <property type="entry name" value="LptC"/>
    <property type="match status" value="1"/>
</dbReference>
<dbReference type="PANTHER" id="PTHR37481:SF1">
    <property type="entry name" value="LIPOPOLYSACCHARIDE EXPORT SYSTEM PROTEIN LPTC"/>
    <property type="match status" value="1"/>
</dbReference>
<evidence type="ECO:0000256" key="3">
    <source>
        <dbReference type="ARBA" id="ARBA00022692"/>
    </source>
</evidence>
<dbReference type="InterPro" id="IPR026265">
    <property type="entry name" value="LptC"/>
</dbReference>
<dbReference type="PANTHER" id="PTHR37481">
    <property type="entry name" value="LIPOPOLYSACCHARIDE EXPORT SYSTEM PROTEIN LPTC"/>
    <property type="match status" value="1"/>
</dbReference>
<proteinExistence type="predicted"/>
<keyword evidence="1" id="KW-1003">Cell membrane</keyword>
<gene>
    <name evidence="7" type="ORF">ABIE13_002289</name>
</gene>
<evidence type="ECO:0000313" key="8">
    <source>
        <dbReference type="Proteomes" id="UP001549320"/>
    </source>
</evidence>
<keyword evidence="8" id="KW-1185">Reference proteome</keyword>
<name>A0ABV2Q812_9BURK</name>
<dbReference type="RefSeq" id="WP_354443350.1">
    <property type="nucleotide sequence ID" value="NZ_JBEPSH010000004.1"/>
</dbReference>
<evidence type="ECO:0000256" key="6">
    <source>
        <dbReference type="SAM" id="Phobius"/>
    </source>
</evidence>
<evidence type="ECO:0000256" key="5">
    <source>
        <dbReference type="ARBA" id="ARBA00023136"/>
    </source>
</evidence>
<accession>A0ABV2Q812</accession>
<evidence type="ECO:0000313" key="7">
    <source>
        <dbReference type="EMBL" id="MET4577178.1"/>
    </source>
</evidence>
<evidence type="ECO:0000256" key="4">
    <source>
        <dbReference type="ARBA" id="ARBA00022989"/>
    </source>
</evidence>
<dbReference type="EMBL" id="JBEPSH010000004">
    <property type="protein sequence ID" value="MET4577178.1"/>
    <property type="molecule type" value="Genomic_DNA"/>
</dbReference>
<dbReference type="Proteomes" id="UP001549320">
    <property type="component" value="Unassembled WGS sequence"/>
</dbReference>
<dbReference type="InterPro" id="IPR052363">
    <property type="entry name" value="LPS_export_LptC"/>
</dbReference>
<dbReference type="InterPro" id="IPR010664">
    <property type="entry name" value="LipoPS_assembly_LptC-rel"/>
</dbReference>
<comment type="caution">
    <text evidence="7">The sequence shown here is derived from an EMBL/GenBank/DDBJ whole genome shotgun (WGS) entry which is preliminary data.</text>
</comment>
<sequence length="208" mass="23452">MKASSLLSRGRDHFFTWLPVLLMAAFALGTWWLVRNAPRMPSTETDRPARHQADYFMRDFSVRSFDPTGRLQSEMFGVEGHHYPDTDTLEVQTPRMRSFDEQGRLTVATAQRGVSKGDGSEVQLFGDAKVVREEAAVPGGEKLPRLEFRGEYLHAFINDDRVSSDKPVELLRGQDRFTGDKFDYDNGTGVVNLTGRVKGVIQMKAAPR</sequence>
<keyword evidence="2" id="KW-0997">Cell inner membrane</keyword>
<organism evidence="7 8">
    <name type="scientific">Ottowia thiooxydans</name>
    <dbReference type="NCBI Taxonomy" id="219182"/>
    <lineage>
        <taxon>Bacteria</taxon>
        <taxon>Pseudomonadati</taxon>
        <taxon>Pseudomonadota</taxon>
        <taxon>Betaproteobacteria</taxon>
        <taxon>Burkholderiales</taxon>
        <taxon>Comamonadaceae</taxon>
        <taxon>Ottowia</taxon>
    </lineage>
</organism>
<keyword evidence="4 6" id="KW-1133">Transmembrane helix</keyword>
<reference evidence="7 8" key="1">
    <citation type="submission" date="2024-06" db="EMBL/GenBank/DDBJ databases">
        <title>Sorghum-associated microbial communities from plants grown in Nebraska, USA.</title>
        <authorList>
            <person name="Schachtman D."/>
        </authorList>
    </citation>
    <scope>NUCLEOTIDE SEQUENCE [LARGE SCALE GENOMIC DNA]</scope>
    <source>
        <strain evidence="7 8">2709</strain>
    </source>
</reference>
<feature type="transmembrane region" description="Helical" evidence="6">
    <location>
        <begin position="14"/>
        <end position="34"/>
    </location>
</feature>
<dbReference type="Gene3D" id="2.60.450.10">
    <property type="entry name" value="Lipopolysaccharide (LPS) transport protein A like domain"/>
    <property type="match status" value="1"/>
</dbReference>